<sequence length="306" mass="34846">MNLDLWEEKARRMETLEVNDMRLLLKAASNILENESNVPSVSLPVTVCGDIHGQFPDLLHLINLSGQIGAGDMHYIFLGDFVDRGLHGVEVLTFLLIMKLKYPNHITLLRGNHETRQISRTYGFYDECSKKFHTTDVWRCCTELFDLLPITALVDGHILCVHGGLSPDVRSLDDARLLDRYCEVPGEGPITDLVWSDPGGVSGWAPSQRGAGRIFGKDVACEFMHRNGLTLIARAHQLVEKGFTYHFDEERVCTVWSAPNYCYRCKNLGSFIRIYEDHSRELVFFKQVEHQLEKPSIPTDTLKHFL</sequence>
<reference evidence="6" key="1">
    <citation type="journal article" date="2012" name="Proc. Natl. Acad. Sci. U.S.A.">
        <title>Antigenic diversity is generated by distinct evolutionary mechanisms in African trypanosome species.</title>
        <authorList>
            <person name="Jackson A.P."/>
            <person name="Berry A."/>
            <person name="Aslett M."/>
            <person name="Allison H.C."/>
            <person name="Burton P."/>
            <person name="Vavrova-Anderson J."/>
            <person name="Brown R."/>
            <person name="Browne H."/>
            <person name="Corton N."/>
            <person name="Hauser H."/>
            <person name="Gamble J."/>
            <person name="Gilderthorp R."/>
            <person name="Marcello L."/>
            <person name="McQuillan J."/>
            <person name="Otto T.D."/>
            <person name="Quail M.A."/>
            <person name="Sanders M.J."/>
            <person name="van Tonder A."/>
            <person name="Ginger M.L."/>
            <person name="Field M.C."/>
            <person name="Barry J.D."/>
            <person name="Hertz-Fowler C."/>
            <person name="Berriman M."/>
        </authorList>
    </citation>
    <scope>NUCLEOTIDE SEQUENCE</scope>
    <source>
        <strain evidence="6">Y486</strain>
    </source>
</reference>
<comment type="similarity">
    <text evidence="4">Belongs to the PPP phosphatase family.</text>
</comment>
<dbReference type="EMBL" id="HE573020">
    <property type="protein sequence ID" value="CCC47361.1"/>
    <property type="molecule type" value="Genomic_DNA"/>
</dbReference>
<dbReference type="AlphaFoldDB" id="G0TTT0"/>
<accession>G0TTT0</accession>
<keyword evidence="1" id="KW-0479">Metal-binding</keyword>
<dbReference type="PANTHER" id="PTHR45619">
    <property type="entry name" value="SERINE/THREONINE-PROTEIN PHOSPHATASE PP2A-RELATED"/>
    <property type="match status" value="1"/>
</dbReference>
<comment type="catalytic activity">
    <reaction evidence="4">
        <text>O-phospho-L-threonyl-[protein] + H2O = L-threonyl-[protein] + phosphate</text>
        <dbReference type="Rhea" id="RHEA:47004"/>
        <dbReference type="Rhea" id="RHEA-COMP:11060"/>
        <dbReference type="Rhea" id="RHEA-COMP:11605"/>
        <dbReference type="ChEBI" id="CHEBI:15377"/>
        <dbReference type="ChEBI" id="CHEBI:30013"/>
        <dbReference type="ChEBI" id="CHEBI:43474"/>
        <dbReference type="ChEBI" id="CHEBI:61977"/>
        <dbReference type="EC" id="3.1.3.16"/>
    </reaction>
</comment>
<dbReference type="EC" id="3.1.3.16" evidence="4"/>
<feature type="domain" description="Serine/threonine specific protein phosphatases" evidence="5">
    <location>
        <begin position="109"/>
        <end position="114"/>
    </location>
</feature>
<dbReference type="InterPro" id="IPR029052">
    <property type="entry name" value="Metallo-depent_PP-like"/>
</dbReference>
<dbReference type="OMA" id="VWEWCCT"/>
<keyword evidence="2 4" id="KW-0378">Hydrolase</keyword>
<gene>
    <name evidence="6" type="ORF">TVY486_0400250</name>
</gene>
<dbReference type="VEuPathDB" id="TriTrypDB:TvY486_0400250"/>
<dbReference type="SMART" id="SM00156">
    <property type="entry name" value="PP2Ac"/>
    <property type="match status" value="1"/>
</dbReference>
<dbReference type="PRINTS" id="PR00114">
    <property type="entry name" value="STPHPHTASE"/>
</dbReference>
<evidence type="ECO:0000256" key="1">
    <source>
        <dbReference type="ARBA" id="ARBA00022723"/>
    </source>
</evidence>
<evidence type="ECO:0000259" key="5">
    <source>
        <dbReference type="PROSITE" id="PS00125"/>
    </source>
</evidence>
<dbReference type="SUPFAM" id="SSF56300">
    <property type="entry name" value="Metallo-dependent phosphatases"/>
    <property type="match status" value="1"/>
</dbReference>
<keyword evidence="3" id="KW-0464">Manganese</keyword>
<evidence type="ECO:0000256" key="2">
    <source>
        <dbReference type="ARBA" id="ARBA00022801"/>
    </source>
</evidence>
<dbReference type="Gene3D" id="3.60.21.10">
    <property type="match status" value="1"/>
</dbReference>
<evidence type="ECO:0000256" key="3">
    <source>
        <dbReference type="ARBA" id="ARBA00023211"/>
    </source>
</evidence>
<dbReference type="InterPro" id="IPR047129">
    <property type="entry name" value="PPA2-like"/>
</dbReference>
<dbReference type="GO" id="GO:0046872">
    <property type="term" value="F:metal ion binding"/>
    <property type="evidence" value="ECO:0007669"/>
    <property type="project" value="UniProtKB-KW"/>
</dbReference>
<dbReference type="PROSITE" id="PS00125">
    <property type="entry name" value="SER_THR_PHOSPHATASE"/>
    <property type="match status" value="1"/>
</dbReference>
<dbReference type="GO" id="GO:0004722">
    <property type="term" value="F:protein serine/threonine phosphatase activity"/>
    <property type="evidence" value="ECO:0007669"/>
    <property type="project" value="UniProtKB-EC"/>
</dbReference>
<dbReference type="Pfam" id="PF00149">
    <property type="entry name" value="Metallophos"/>
    <property type="match status" value="1"/>
</dbReference>
<evidence type="ECO:0000256" key="4">
    <source>
        <dbReference type="RuleBase" id="RU004273"/>
    </source>
</evidence>
<protein>
    <recommendedName>
        <fullName evidence="4">Serine/threonine-protein phosphatase</fullName>
        <ecNumber evidence="4">3.1.3.16</ecNumber>
    </recommendedName>
</protein>
<organism evidence="6">
    <name type="scientific">Trypanosoma vivax (strain Y486)</name>
    <dbReference type="NCBI Taxonomy" id="1055687"/>
    <lineage>
        <taxon>Eukaryota</taxon>
        <taxon>Discoba</taxon>
        <taxon>Euglenozoa</taxon>
        <taxon>Kinetoplastea</taxon>
        <taxon>Metakinetoplastina</taxon>
        <taxon>Trypanosomatida</taxon>
        <taxon>Trypanosomatidae</taxon>
        <taxon>Trypanosoma</taxon>
        <taxon>Duttonella</taxon>
    </lineage>
</organism>
<proteinExistence type="inferred from homology"/>
<dbReference type="InterPro" id="IPR006186">
    <property type="entry name" value="Ser/Thr-sp_prot-phosphatase"/>
</dbReference>
<name>G0TTT0_TRYVY</name>
<dbReference type="InterPro" id="IPR004843">
    <property type="entry name" value="Calcineurin-like_PHP"/>
</dbReference>
<evidence type="ECO:0000313" key="6">
    <source>
        <dbReference type="EMBL" id="CCC47361.1"/>
    </source>
</evidence>